<sequence>MGFIADLHLHSRFAYACSKNLTLVNMAAWAKIKGIALLSSADFTHPAWLAELKKTLVPTEDGDFEFQDVRFVLGTEISCVYKQGGQSRRVHLLVFAPGFETVNGIREMLAGLNSKLNGDGRPTVRASARDITARLLEIDEACIVIPAHIWTPWYGMLGSKSGFDAIDECFGDMTPHVPAVETGLSSDPEMNWGVPALTGKTIVSFSDAHSLPNMGRELTVFQGEAGYCGLSSGLKGNFVEQTIEFFPEEGKYHLNGHRKCGISQTPDETSRAGSRCPQCGRPLTLGVLHRVKELSNERTPMDVGKRPYTKLAPLLERLAHTIGKGRTDKSVGATYHHICDELGGEIQVLTQSGYGDLEQVGGEALANAVIKIRSGQVAIVPGFDGQYGTVLPAD</sequence>
<keyword evidence="1" id="KW-0067">ATP-binding</keyword>
<dbReference type="EC" id="3.6.1.-" evidence="1"/>
<dbReference type="GO" id="GO:0004386">
    <property type="term" value="F:helicase activity"/>
    <property type="evidence" value="ECO:0007669"/>
    <property type="project" value="UniProtKB-KW"/>
</dbReference>
<protein>
    <submittedName>
        <fullName evidence="1">ATP-dependent DNA helicase pcrA</fullName>
        <ecNumber evidence="1">3.6.1.-</ecNumber>
    </submittedName>
</protein>
<keyword evidence="1" id="KW-0378">Hydrolase</keyword>
<dbReference type="EMBL" id="FAXA01000168">
    <property type="protein sequence ID" value="CUV02035.1"/>
    <property type="molecule type" value="Genomic_DNA"/>
</dbReference>
<dbReference type="GO" id="GO:0016787">
    <property type="term" value="F:hydrolase activity"/>
    <property type="evidence" value="ECO:0007669"/>
    <property type="project" value="UniProtKB-KW"/>
</dbReference>
<dbReference type="InterPro" id="IPR016195">
    <property type="entry name" value="Pol/histidinol_Pase-like"/>
</dbReference>
<dbReference type="PANTHER" id="PTHR40084:SF1">
    <property type="entry name" value="PHOSPHOTRANSFERASE"/>
    <property type="match status" value="1"/>
</dbReference>
<proteinExistence type="predicted"/>
<dbReference type="SUPFAM" id="SSF89550">
    <property type="entry name" value="PHP domain-like"/>
    <property type="match status" value="1"/>
</dbReference>
<dbReference type="PANTHER" id="PTHR40084">
    <property type="entry name" value="PHOSPHOHYDROLASE, PHP FAMILY"/>
    <property type="match status" value="1"/>
</dbReference>
<dbReference type="Gene3D" id="3.20.20.140">
    <property type="entry name" value="Metal-dependent hydrolases"/>
    <property type="match status" value="1"/>
</dbReference>
<evidence type="ECO:0000313" key="1">
    <source>
        <dbReference type="EMBL" id="CUV02035.1"/>
    </source>
</evidence>
<keyword evidence="1" id="KW-0347">Helicase</keyword>
<accession>A0A160V9R6</accession>
<dbReference type="AlphaFoldDB" id="A0A160V9R6"/>
<reference evidence="1" key="1">
    <citation type="submission" date="2015-10" db="EMBL/GenBank/DDBJ databases">
        <authorList>
            <person name="Gilbert D.G."/>
        </authorList>
    </citation>
    <scope>NUCLEOTIDE SEQUENCE</scope>
</reference>
<organism evidence="1">
    <name type="scientific">hydrothermal vent metagenome</name>
    <dbReference type="NCBI Taxonomy" id="652676"/>
    <lineage>
        <taxon>unclassified sequences</taxon>
        <taxon>metagenomes</taxon>
        <taxon>ecological metagenomes</taxon>
    </lineage>
</organism>
<name>A0A160V9R6_9ZZZZ</name>
<keyword evidence="1" id="KW-0547">Nucleotide-binding</keyword>
<gene>
    <name evidence="1" type="ORF">MGWOODY_Clf618</name>
</gene>
<dbReference type="CDD" id="cd19067">
    <property type="entry name" value="PfuEndoQ-like"/>
    <property type="match status" value="1"/>
</dbReference>